<dbReference type="InterPro" id="IPR000873">
    <property type="entry name" value="AMP-dep_synth/lig_dom"/>
</dbReference>
<dbReference type="Pfam" id="PF13193">
    <property type="entry name" value="AMP-binding_C"/>
    <property type="match status" value="1"/>
</dbReference>
<accession>C0NDM9</accession>
<dbReference type="GO" id="GO:0019748">
    <property type="term" value="P:secondary metabolic process"/>
    <property type="evidence" value="ECO:0007669"/>
    <property type="project" value="TreeGrafter"/>
</dbReference>
<protein>
    <submittedName>
        <fullName evidence="3">Adenylate-forming enzyme AfeA</fullName>
    </submittedName>
</protein>
<evidence type="ECO:0000313" key="3">
    <source>
        <dbReference type="EMBL" id="EEH10327.1"/>
    </source>
</evidence>
<dbReference type="Gene3D" id="3.30.300.30">
    <property type="match status" value="1"/>
</dbReference>
<dbReference type="InterPro" id="IPR042099">
    <property type="entry name" value="ANL_N_sf"/>
</dbReference>
<dbReference type="InterPro" id="IPR025110">
    <property type="entry name" value="AMP-bd_C"/>
</dbReference>
<dbReference type="Pfam" id="PF00501">
    <property type="entry name" value="AMP-binding"/>
    <property type="match status" value="1"/>
</dbReference>
<dbReference type="EMBL" id="GG663364">
    <property type="protein sequence ID" value="EEH10327.1"/>
    <property type="molecule type" value="Genomic_DNA"/>
</dbReference>
<name>C0NDM9_AJECG</name>
<feature type="domain" description="AMP-binding enzyme C-terminal" evidence="2">
    <location>
        <begin position="452"/>
        <end position="535"/>
    </location>
</feature>
<reference evidence="3" key="1">
    <citation type="submission" date="2009-02" db="EMBL/GenBank/DDBJ databases">
        <title>The Genome Sequence of Ajellomyces capsulatus strain G186AR.</title>
        <authorList>
            <consortium name="The Broad Institute Genome Sequencing Platform"/>
            <person name="Champion M."/>
            <person name="Cuomo C."/>
            <person name="Ma L.-J."/>
            <person name="Henn M.R."/>
            <person name="Sil A."/>
            <person name="Goldman B."/>
            <person name="Young S.K."/>
            <person name="Kodira C.D."/>
            <person name="Zeng Q."/>
            <person name="Koehrsen M."/>
            <person name="Alvarado L."/>
            <person name="Berlin A."/>
            <person name="Borenstein D."/>
            <person name="Chen Z."/>
            <person name="Engels R."/>
            <person name="Freedman E."/>
            <person name="Gellesch M."/>
            <person name="Goldberg J."/>
            <person name="Griggs A."/>
            <person name="Gujja S."/>
            <person name="Heiman D."/>
            <person name="Hepburn T."/>
            <person name="Howarth C."/>
            <person name="Jen D."/>
            <person name="Larson L."/>
            <person name="Lewis B."/>
            <person name="Mehta T."/>
            <person name="Park D."/>
            <person name="Pearson M."/>
            <person name="Roberts A."/>
            <person name="Saif S."/>
            <person name="Shea T."/>
            <person name="Shenoy N."/>
            <person name="Sisk P."/>
            <person name="Stolte C."/>
            <person name="Sykes S."/>
            <person name="Walk T."/>
            <person name="White J."/>
            <person name="Yandava C."/>
            <person name="Klein B."/>
            <person name="McEwen J.G."/>
            <person name="Puccia R."/>
            <person name="Goldman G.H."/>
            <person name="Felipe M.S."/>
            <person name="Nino-Vega G."/>
            <person name="San-Blas G."/>
            <person name="Taylor J."/>
            <person name="Mendoza L."/>
            <person name="Galagan J."/>
            <person name="Nusbaum C."/>
            <person name="Birren B."/>
        </authorList>
    </citation>
    <scope>NUCLEOTIDE SEQUENCE</scope>
    <source>
        <strain evidence="3">G186AR</strain>
    </source>
</reference>
<dbReference type="GO" id="GO:0016405">
    <property type="term" value="F:CoA-ligase activity"/>
    <property type="evidence" value="ECO:0007669"/>
    <property type="project" value="TreeGrafter"/>
</dbReference>
<dbReference type="InterPro" id="IPR045851">
    <property type="entry name" value="AMP-bd_C_sf"/>
</dbReference>
<dbReference type="VEuPathDB" id="FungiDB:I7I50_00546"/>
<evidence type="ECO:0000313" key="4">
    <source>
        <dbReference type="Proteomes" id="UP000001631"/>
    </source>
</evidence>
<dbReference type="AlphaFoldDB" id="C0NDM9"/>
<dbReference type="VEuPathDB" id="FungiDB:I7I50_00545"/>
<dbReference type="InParanoid" id="C0NDM9"/>
<dbReference type="SUPFAM" id="SSF56801">
    <property type="entry name" value="Acetyl-CoA synthetase-like"/>
    <property type="match status" value="1"/>
</dbReference>
<sequence>MSREMLPINRTHDATSGLPSIPTPRNLYKLSVSILMFTSVYIDAKDPSNSISCNQARKIIRQLIAGLRAAGFEKGDCLNIHSFNDIYYSMIFLATIGAGGVFAGTNPGYTQFELTHHIKTAKVSFLISEPEILDNLVAAANDTKIPASNIWVFNTQGRPLPPGHKSWTELLEHGEADWVRFNDPETCKNTAAARLFSSGTTGLPKAANISHQNFIAQHTVVDEYRTARYQISRVIALPCFHAAAVPSTHVGALKAGHTLYIMRRFELLPFLEAADKYNVTDVSTVPPMAVAIVKSPYAKASYLKKTRNGAVGAAPLDKDVQSAFRSIMGPGATYTQVWGMTETTCIATMFRYPENDDTGSVGRPVASLEMKLIDDEGKNISAYGVRGEICVRGPTVIKGYFENPTANAQSFDGEWFKTGDIGYCDEKTKKWYIIDRKKELIKVRGFQVAPPELEAVLLSHPLIMDAAVIGVSFKGGEKEKIEHPRAYVVRQPGPASQKVTEKELQEFAGAKLARYKYLTGGVKFVSSIPKNASGKILKRLLREEAKKEIEQGLVAKL</sequence>
<keyword evidence="4" id="KW-1185">Reference proteome</keyword>
<dbReference type="PANTHER" id="PTHR24096">
    <property type="entry name" value="LONG-CHAIN-FATTY-ACID--COA LIGASE"/>
    <property type="match status" value="1"/>
</dbReference>
<organism evidence="3 4">
    <name type="scientific">Ajellomyces capsulatus (strain G186AR / H82 / ATCC MYA-2454 / RMSCC 2432)</name>
    <name type="common">Darling's disease fungus</name>
    <name type="synonym">Histoplasma capsulatum</name>
    <dbReference type="NCBI Taxonomy" id="447093"/>
    <lineage>
        <taxon>Eukaryota</taxon>
        <taxon>Fungi</taxon>
        <taxon>Dikarya</taxon>
        <taxon>Ascomycota</taxon>
        <taxon>Pezizomycotina</taxon>
        <taxon>Eurotiomycetes</taxon>
        <taxon>Eurotiomycetidae</taxon>
        <taxon>Onygenales</taxon>
        <taxon>Ajellomycetaceae</taxon>
        <taxon>Histoplasma</taxon>
    </lineage>
</organism>
<dbReference type="Proteomes" id="UP000001631">
    <property type="component" value="Unassembled WGS sequence"/>
</dbReference>
<feature type="domain" description="AMP-dependent synthetase/ligase" evidence="1">
    <location>
        <begin position="43"/>
        <end position="401"/>
    </location>
</feature>
<dbReference type="GeneID" id="69034988"/>
<proteinExistence type="predicted"/>
<dbReference type="PANTHER" id="PTHR24096:SF265">
    <property type="entry name" value="ENZYME, PUTATIVE (AFU_ORTHOLOGUE AFUA_5G14270)-RELATED"/>
    <property type="match status" value="1"/>
</dbReference>
<dbReference type="CDD" id="cd05911">
    <property type="entry name" value="Firefly_Luc_like"/>
    <property type="match status" value="1"/>
</dbReference>
<evidence type="ECO:0000259" key="1">
    <source>
        <dbReference type="Pfam" id="PF00501"/>
    </source>
</evidence>
<dbReference type="Gene3D" id="3.40.50.12780">
    <property type="entry name" value="N-terminal domain of ligase-like"/>
    <property type="match status" value="1"/>
</dbReference>
<gene>
    <name evidence="3" type="ORF">HCBG_01972</name>
</gene>
<dbReference type="HOGENOM" id="CLU_000022_59_2_1"/>
<evidence type="ECO:0000259" key="2">
    <source>
        <dbReference type="Pfam" id="PF13193"/>
    </source>
</evidence>
<dbReference type="STRING" id="447093.C0NDM9"/>
<dbReference type="RefSeq" id="XP_045290807.1">
    <property type="nucleotide sequence ID" value="XM_045429021.1"/>
</dbReference>